<reference evidence="1 2" key="1">
    <citation type="submission" date="2018-01" db="EMBL/GenBank/DDBJ databases">
        <authorList>
            <person name="Gaut B.S."/>
            <person name="Morton B.R."/>
            <person name="Clegg M.T."/>
            <person name="Duvall M.R."/>
        </authorList>
    </citation>
    <scope>NUCLEOTIDE SEQUENCE [LARGE SCALE GENOMIC DNA]</scope>
    <source>
        <strain evidence="1">GP69</strain>
    </source>
</reference>
<dbReference type="Proteomes" id="UP000236311">
    <property type="component" value="Unassembled WGS sequence"/>
</dbReference>
<organism evidence="1 2">
    <name type="scientific">Acetatifactor muris</name>
    <dbReference type="NCBI Taxonomy" id="879566"/>
    <lineage>
        <taxon>Bacteria</taxon>
        <taxon>Bacillati</taxon>
        <taxon>Bacillota</taxon>
        <taxon>Clostridia</taxon>
        <taxon>Lachnospirales</taxon>
        <taxon>Lachnospiraceae</taxon>
        <taxon>Acetatifactor</taxon>
    </lineage>
</organism>
<proteinExistence type="predicted"/>
<sequence>MITEKYCREILEQYPEYITKDQMYRICHISKKTCLFLLESGLVPNIDSGKKTRRFKIKTKDVIQYLHDRDDYPELYKAPDGFYMRDGCKKAPSLEDVFTKEDLTSMWQYYEMLLKDYPDVLNVRQVAQFTGYGESSVTKWCSKQDLKNFFIRQKFQIPKEYLLDFLVSRYFIGIAVKSEKHKMFNEQLKKLHGELPESRIL</sequence>
<dbReference type="EMBL" id="OFSM01000006">
    <property type="protein sequence ID" value="SOY28639.1"/>
    <property type="molecule type" value="Genomic_DNA"/>
</dbReference>
<keyword evidence="2" id="KW-1185">Reference proteome</keyword>
<protein>
    <submittedName>
        <fullName evidence="1">Helix-turn-helix domain protein</fullName>
    </submittedName>
</protein>
<gene>
    <name evidence="1" type="ORF">AMURIS_01350</name>
</gene>
<evidence type="ECO:0000313" key="1">
    <source>
        <dbReference type="EMBL" id="SOY28639.1"/>
    </source>
</evidence>
<name>A0A2K4ZDV4_9FIRM</name>
<dbReference type="RefSeq" id="WP_103238740.1">
    <property type="nucleotide sequence ID" value="NZ_JANJZD010000006.1"/>
</dbReference>
<dbReference type="AlphaFoldDB" id="A0A2K4ZDV4"/>
<evidence type="ECO:0000313" key="2">
    <source>
        <dbReference type="Proteomes" id="UP000236311"/>
    </source>
</evidence>
<accession>A0A2K4ZDV4</accession>
<dbReference type="OrthoDB" id="1849456at2"/>